<evidence type="ECO:0000313" key="1">
    <source>
        <dbReference type="EMBL" id="CDM26292.1"/>
    </source>
</evidence>
<keyword evidence="2" id="KW-1185">Reference proteome</keyword>
<dbReference type="Proteomes" id="UP000030686">
    <property type="component" value="Unassembled WGS sequence"/>
</dbReference>
<dbReference type="AlphaFoldDB" id="W6Q977"/>
<name>W6Q977_PENRF</name>
<protein>
    <submittedName>
        <fullName evidence="1">Genomic scaffold, ProqFM164S01</fullName>
    </submittedName>
</protein>
<gene>
    <name evidence="1" type="ORF">PROQFM164_S01g000101</name>
</gene>
<reference evidence="1" key="1">
    <citation type="journal article" date="2014" name="Nat. Commun.">
        <title>Multiple recent horizontal transfers of a large genomic region in cheese making fungi.</title>
        <authorList>
            <person name="Cheeseman K."/>
            <person name="Ropars J."/>
            <person name="Renault P."/>
            <person name="Dupont J."/>
            <person name="Gouzy J."/>
            <person name="Branca A."/>
            <person name="Abraham A.L."/>
            <person name="Ceppi M."/>
            <person name="Conseiller E."/>
            <person name="Debuchy R."/>
            <person name="Malagnac F."/>
            <person name="Goarin A."/>
            <person name="Silar P."/>
            <person name="Lacoste S."/>
            <person name="Sallet E."/>
            <person name="Bensimon A."/>
            <person name="Giraud T."/>
            <person name="Brygoo Y."/>
        </authorList>
    </citation>
    <scope>NUCLEOTIDE SEQUENCE [LARGE SCALE GENOMIC DNA]</scope>
    <source>
        <strain evidence="1">FM164</strain>
    </source>
</reference>
<accession>W6Q977</accession>
<proteinExistence type="predicted"/>
<organism evidence="1 2">
    <name type="scientific">Penicillium roqueforti (strain FM164)</name>
    <dbReference type="NCBI Taxonomy" id="1365484"/>
    <lineage>
        <taxon>Eukaryota</taxon>
        <taxon>Fungi</taxon>
        <taxon>Dikarya</taxon>
        <taxon>Ascomycota</taxon>
        <taxon>Pezizomycotina</taxon>
        <taxon>Eurotiomycetes</taxon>
        <taxon>Eurotiomycetidae</taxon>
        <taxon>Eurotiales</taxon>
        <taxon>Aspergillaceae</taxon>
        <taxon>Penicillium</taxon>
    </lineage>
</organism>
<evidence type="ECO:0000313" key="2">
    <source>
        <dbReference type="Proteomes" id="UP000030686"/>
    </source>
</evidence>
<sequence>MKFKLLVIPRGDIVHASCEEFAINPGSENDGSMQLAHETGVDWQLGLSSTDDKDADAHGSFEVVIDT</sequence>
<dbReference type="EMBL" id="HG792015">
    <property type="protein sequence ID" value="CDM26292.1"/>
    <property type="molecule type" value="Genomic_DNA"/>
</dbReference>